<reference evidence="1 2" key="1">
    <citation type="submission" date="2020-04" db="EMBL/GenBank/DDBJ databases">
        <title>Chromosome-level genome assembly of a cyprinid fish Onychostoma macrolepis by integration of Nanopore Sequencing, Bionano and Hi-C technology.</title>
        <authorList>
            <person name="Wang D."/>
        </authorList>
    </citation>
    <scope>NUCLEOTIDE SEQUENCE [LARGE SCALE GENOMIC DNA]</scope>
    <source>
        <strain evidence="1">SWU-2019</strain>
        <tissue evidence="1">Muscle</tissue>
    </source>
</reference>
<dbReference type="AlphaFoldDB" id="A0A7J6CWZ4"/>
<proteinExistence type="predicted"/>
<organism evidence="1 2">
    <name type="scientific">Onychostoma macrolepis</name>
    <dbReference type="NCBI Taxonomy" id="369639"/>
    <lineage>
        <taxon>Eukaryota</taxon>
        <taxon>Metazoa</taxon>
        <taxon>Chordata</taxon>
        <taxon>Craniata</taxon>
        <taxon>Vertebrata</taxon>
        <taxon>Euteleostomi</taxon>
        <taxon>Actinopterygii</taxon>
        <taxon>Neopterygii</taxon>
        <taxon>Teleostei</taxon>
        <taxon>Ostariophysi</taxon>
        <taxon>Cypriniformes</taxon>
        <taxon>Cyprinidae</taxon>
        <taxon>Acrossocheilinae</taxon>
        <taxon>Onychostoma</taxon>
    </lineage>
</organism>
<accession>A0A7J6CWZ4</accession>
<dbReference type="Proteomes" id="UP000579812">
    <property type="component" value="Unassembled WGS sequence"/>
</dbReference>
<dbReference type="EMBL" id="JAAMOB010000006">
    <property type="protein sequence ID" value="KAF4111869.1"/>
    <property type="molecule type" value="Genomic_DNA"/>
</dbReference>
<keyword evidence="2" id="KW-1185">Reference proteome</keyword>
<protein>
    <submittedName>
        <fullName evidence="1">Uncharacterized protein</fullName>
    </submittedName>
</protein>
<evidence type="ECO:0000313" key="1">
    <source>
        <dbReference type="EMBL" id="KAF4111869.1"/>
    </source>
</evidence>
<name>A0A7J6CWZ4_9TELE</name>
<evidence type="ECO:0000313" key="2">
    <source>
        <dbReference type="Proteomes" id="UP000579812"/>
    </source>
</evidence>
<gene>
    <name evidence="1" type="ORF">G5714_006664</name>
</gene>
<sequence length="76" mass="9012">MLGYVYYKYILGHDKVKVENVVEENGPNVEIYETKHTRTTIVYKGDYVPYSTMLLNFYKSTYGNDTESQEKEEEKK</sequence>
<comment type="caution">
    <text evidence="1">The sequence shown here is derived from an EMBL/GenBank/DDBJ whole genome shotgun (WGS) entry which is preliminary data.</text>
</comment>